<keyword evidence="1" id="KW-1133">Transmembrane helix</keyword>
<evidence type="ECO:0000256" key="1">
    <source>
        <dbReference type="SAM" id="Phobius"/>
    </source>
</evidence>
<evidence type="ECO:0000313" key="2">
    <source>
        <dbReference type="EMBL" id="SHE27075.1"/>
    </source>
</evidence>
<evidence type="ECO:0008006" key="4">
    <source>
        <dbReference type="Google" id="ProtNLM"/>
    </source>
</evidence>
<dbReference type="AlphaFoldDB" id="A0A1M4S4E6"/>
<proteinExistence type="predicted"/>
<keyword evidence="1" id="KW-0472">Membrane</keyword>
<dbReference type="Proteomes" id="UP000184295">
    <property type="component" value="Unassembled WGS sequence"/>
</dbReference>
<sequence length="166" mass="18957">MKDEVNRLVSQGLHSVPAIMSRIVPLGYTGKESILRTYVRSIRPPAKAKQIAIRRYETPPDKQSQFDWGIFSYIDVRGTKRHVPGLYVTLGRSRRGYLEFALSADIYGLITCLINAFFYFGGVTDVFLTDHMKTVAIGATRKTDGSSTHRWQIWLFYWESQSNSAE</sequence>
<keyword evidence="1" id="KW-0812">Transmembrane</keyword>
<gene>
    <name evidence="2" type="ORF">SAMN02745225_00013</name>
</gene>
<protein>
    <recommendedName>
        <fullName evidence="4">Integrase core domain-containing protein</fullName>
    </recommendedName>
</protein>
<dbReference type="EMBL" id="FQUL01000001">
    <property type="protein sequence ID" value="SHE27075.1"/>
    <property type="molecule type" value="Genomic_DNA"/>
</dbReference>
<evidence type="ECO:0000313" key="3">
    <source>
        <dbReference type="Proteomes" id="UP000184295"/>
    </source>
</evidence>
<dbReference type="PANTHER" id="PTHR35004:SF6">
    <property type="entry name" value="TRANSPOSASE"/>
    <property type="match status" value="1"/>
</dbReference>
<feature type="transmembrane region" description="Helical" evidence="1">
    <location>
        <begin position="100"/>
        <end position="120"/>
    </location>
</feature>
<dbReference type="OrthoDB" id="3204032at2"/>
<keyword evidence="3" id="KW-1185">Reference proteome</keyword>
<reference evidence="3" key="1">
    <citation type="submission" date="2016-11" db="EMBL/GenBank/DDBJ databases">
        <authorList>
            <person name="Varghese N."/>
            <person name="Submissions S."/>
        </authorList>
    </citation>
    <scope>NUCLEOTIDE SEQUENCE [LARGE SCALE GENOMIC DNA]</scope>
    <source>
        <strain evidence="3">DSM 19514</strain>
    </source>
</reference>
<organism evidence="2 3">
    <name type="scientific">Ferrithrix thermotolerans DSM 19514</name>
    <dbReference type="NCBI Taxonomy" id="1121881"/>
    <lineage>
        <taxon>Bacteria</taxon>
        <taxon>Bacillati</taxon>
        <taxon>Actinomycetota</taxon>
        <taxon>Acidimicrobiia</taxon>
        <taxon>Acidimicrobiales</taxon>
        <taxon>Acidimicrobiaceae</taxon>
        <taxon>Ferrithrix</taxon>
    </lineage>
</organism>
<dbReference type="STRING" id="1121881.SAMN02745225_00013"/>
<name>A0A1M4S4E6_9ACTN</name>
<accession>A0A1M4S4E6</accession>
<dbReference type="PANTHER" id="PTHR35004">
    <property type="entry name" value="TRANSPOSASE RV3428C-RELATED"/>
    <property type="match status" value="1"/>
</dbReference>